<dbReference type="AlphaFoldDB" id="A0A268HGQ5"/>
<reference evidence="2 3" key="1">
    <citation type="submission" date="2017-07" db="EMBL/GenBank/DDBJ databases">
        <title>Isolation and whole genome analysis of endospore-forming bacteria from heroin.</title>
        <authorList>
            <person name="Kalinowski J."/>
            <person name="Ahrens B."/>
            <person name="Al-Dilaimi A."/>
            <person name="Winkler A."/>
            <person name="Wibberg D."/>
            <person name="Schleenbecker U."/>
            <person name="Ruckert C."/>
            <person name="Wolfel R."/>
            <person name="Grass G."/>
        </authorList>
    </citation>
    <scope>NUCLEOTIDE SEQUENCE [LARGE SCALE GENOMIC DNA]</scope>
    <source>
        <strain evidence="2 3">7509</strain>
    </source>
</reference>
<dbReference type="SUPFAM" id="SSF53271">
    <property type="entry name" value="PRTase-like"/>
    <property type="match status" value="1"/>
</dbReference>
<gene>
    <name evidence="2" type="ORF">CHI12_01785</name>
</gene>
<comment type="similarity">
    <text evidence="1">Belongs to the ComF/GntX family.</text>
</comment>
<comment type="caution">
    <text evidence="2">The sequence shown here is derived from an EMBL/GenBank/DDBJ whole genome shotgun (WGS) entry which is preliminary data.</text>
</comment>
<organism evidence="2 3">
    <name type="scientific">Terribacillus saccharophilus</name>
    <dbReference type="NCBI Taxonomy" id="361277"/>
    <lineage>
        <taxon>Bacteria</taxon>
        <taxon>Bacillati</taxon>
        <taxon>Bacillota</taxon>
        <taxon>Bacilli</taxon>
        <taxon>Bacillales</taxon>
        <taxon>Bacillaceae</taxon>
        <taxon>Terribacillus</taxon>
    </lineage>
</organism>
<name>A0A268HGQ5_9BACI</name>
<dbReference type="EMBL" id="NPBH01000010">
    <property type="protein sequence ID" value="PAE09051.1"/>
    <property type="molecule type" value="Genomic_DNA"/>
</dbReference>
<dbReference type="InterPro" id="IPR029057">
    <property type="entry name" value="PRTase-like"/>
</dbReference>
<dbReference type="InterPro" id="IPR051910">
    <property type="entry name" value="ComF/GntX_DNA_util-trans"/>
</dbReference>
<protein>
    <recommendedName>
        <fullName evidence="4">Phosphoribosyltransferase domain-containing protein</fullName>
    </recommendedName>
</protein>
<dbReference type="InterPro" id="IPR000836">
    <property type="entry name" value="PRTase_dom"/>
</dbReference>
<dbReference type="PANTHER" id="PTHR47505">
    <property type="entry name" value="DNA UTILIZATION PROTEIN YHGH"/>
    <property type="match status" value="1"/>
</dbReference>
<evidence type="ECO:0008006" key="4">
    <source>
        <dbReference type="Google" id="ProtNLM"/>
    </source>
</evidence>
<sequence length="177" mass="20429">MKQTGSSICSDCLEWEKTSYQAVLEKNISLYSYEPFMQDYIARWKYRGDYVLGKVFEAEFRKLYHQHFQDSKYEVVPIPLSAERMADRGFNQAGELAAFTRAKQKDVLGRKHGEKQSKRSRLHRLTAENPFHLLSEPPKYAVLIDDIYTTGTTLRHAARVLQENGTDFVAACTLIRG</sequence>
<dbReference type="PANTHER" id="PTHR47505:SF1">
    <property type="entry name" value="DNA UTILIZATION PROTEIN YHGH"/>
    <property type="match status" value="1"/>
</dbReference>
<evidence type="ECO:0000313" key="3">
    <source>
        <dbReference type="Proteomes" id="UP000216475"/>
    </source>
</evidence>
<dbReference type="RefSeq" id="WP_095268462.1">
    <property type="nucleotide sequence ID" value="NZ_NPBH01000010.1"/>
</dbReference>
<dbReference type="Gene3D" id="3.40.50.2020">
    <property type="match status" value="1"/>
</dbReference>
<accession>A0A268HGQ5</accession>
<dbReference type="Proteomes" id="UP000216475">
    <property type="component" value="Unassembled WGS sequence"/>
</dbReference>
<evidence type="ECO:0000256" key="1">
    <source>
        <dbReference type="ARBA" id="ARBA00008007"/>
    </source>
</evidence>
<proteinExistence type="inferred from homology"/>
<dbReference type="CDD" id="cd06223">
    <property type="entry name" value="PRTases_typeI"/>
    <property type="match status" value="1"/>
</dbReference>
<evidence type="ECO:0000313" key="2">
    <source>
        <dbReference type="EMBL" id="PAE09051.1"/>
    </source>
</evidence>